<dbReference type="SUPFAM" id="SSF56281">
    <property type="entry name" value="Metallo-hydrolase/oxidoreductase"/>
    <property type="match status" value="1"/>
</dbReference>
<dbReference type="Gene3D" id="3.60.15.10">
    <property type="entry name" value="Ribonuclease Z/Hydroxyacylglutathione hydrolase-like"/>
    <property type="match status" value="1"/>
</dbReference>
<feature type="transmembrane region" description="Helical" evidence="6">
    <location>
        <begin position="289"/>
        <end position="312"/>
    </location>
</feature>
<keyword evidence="4 6" id="KW-1133">Transmembrane helix</keyword>
<proteinExistence type="predicted"/>
<dbReference type="Pfam" id="PF13567">
    <property type="entry name" value="DUF4131"/>
    <property type="match status" value="1"/>
</dbReference>
<reference evidence="8 9" key="1">
    <citation type="submission" date="2018-12" db="EMBL/GenBank/DDBJ databases">
        <title>Dyella dinghuensis sp. nov. DHOA06 and Dyella choica sp. nov. 4M-K27, isolated from forest soil.</title>
        <authorList>
            <person name="Qiu L.-H."/>
            <person name="Gao Z.-H."/>
        </authorList>
    </citation>
    <scope>NUCLEOTIDE SEQUENCE [LARGE SCALE GENOMIC DNA]</scope>
    <source>
        <strain evidence="8 9">4M-K27</strain>
    </source>
</reference>
<dbReference type="NCBIfam" id="TIGR00361">
    <property type="entry name" value="ComEC_Rec2"/>
    <property type="match status" value="1"/>
</dbReference>
<dbReference type="InterPro" id="IPR025405">
    <property type="entry name" value="DUF4131"/>
</dbReference>
<dbReference type="SMART" id="SM00849">
    <property type="entry name" value="Lactamase_B"/>
    <property type="match status" value="1"/>
</dbReference>
<evidence type="ECO:0000256" key="2">
    <source>
        <dbReference type="ARBA" id="ARBA00022475"/>
    </source>
</evidence>
<dbReference type="AlphaFoldDB" id="A0A432MAS9"/>
<dbReference type="InterPro" id="IPR004797">
    <property type="entry name" value="Competence_ComEC/Rec2"/>
</dbReference>
<dbReference type="Proteomes" id="UP000274358">
    <property type="component" value="Unassembled WGS sequence"/>
</dbReference>
<evidence type="ECO:0000259" key="7">
    <source>
        <dbReference type="SMART" id="SM00849"/>
    </source>
</evidence>
<feature type="transmembrane region" description="Helical" evidence="6">
    <location>
        <begin position="473"/>
        <end position="493"/>
    </location>
</feature>
<feature type="domain" description="Metallo-beta-lactamase" evidence="7">
    <location>
        <begin position="534"/>
        <end position="720"/>
    </location>
</feature>
<feature type="transmembrane region" description="Helical" evidence="6">
    <location>
        <begin position="12"/>
        <end position="33"/>
    </location>
</feature>
<dbReference type="GO" id="GO:0030420">
    <property type="term" value="P:establishment of competence for transformation"/>
    <property type="evidence" value="ECO:0007669"/>
    <property type="project" value="InterPro"/>
</dbReference>
<sequence>MAGEQVQATRPWPGAVNMALTLLAGIAVVQWLPALPPEWVMGVLVVCATILAWRLPRFRRLAPLLFGFAWATWRGGSAMDARLPRAWEGQDFQVIGHVVDLAQVKAGATSVLLEIERASLAGRAVSWQGRARISWYSKPSAEPEPCSRWQLRLRLRRPRGVVNPGGTDSERSALARGIAAVGYVREDPRNQRLGVATWCLDRLRGSLADGIQARVHDPHDAALLRSFTVGDTRGLEQQDWIVARANGISHLLAISGFHVGVAALFGLWLCHALYWLWPSLALRYPRMQAQALSALALASAYGALAGLGMSTVRTMLMIGSFALARCSRRAKGSSHALATALMAILLMNPTAVLEAGFWLSFVGVAFLILCMDAKGRGLRGFLCELTLGQLVMTVSLLPLTMWFFGEASLVGALSNLVAVPFVSFVIVPCALFGTLLLIVWPPLASPVLRVAEWLTHAQWWLLEQAAPWPGAHWYLPTVTPWALVLAMLGAVWLFAPRGVPLRMLGVFLFLPLLWPVRRLPAEGGFQAWTLDVGQGLAMIVRTRHHTLVYDAGPRFPSEYDSGAAVVVPSLYALGMDRLDVLMISHGDNDHAGGAAAVAAAFPMARRFSGEPARSRVPMELCQAGQQWEWDEVRFRVLSPVARVPKAPANDDSCVLLVEGRAGRLLLTGDIAASTERRIADSLRPGPGLVLQVPHHGSKSSSSAGFIAATGPELAVVSSGWRNRFGHPHPAVMQRYAAAGVPVFNTAVDGAVQIDFPAATPAYVAARWRRMERRYWRE</sequence>
<feature type="transmembrane region" description="Helical" evidence="6">
    <location>
        <begin position="39"/>
        <end position="56"/>
    </location>
</feature>
<keyword evidence="5 6" id="KW-0472">Membrane</keyword>
<dbReference type="InterPro" id="IPR036866">
    <property type="entry name" value="RibonucZ/Hydroxyglut_hydro"/>
</dbReference>
<evidence type="ECO:0000313" key="8">
    <source>
        <dbReference type="EMBL" id="RUL79793.1"/>
    </source>
</evidence>
<gene>
    <name evidence="8" type="ORF">EKH80_00925</name>
</gene>
<evidence type="ECO:0000256" key="6">
    <source>
        <dbReference type="SAM" id="Phobius"/>
    </source>
</evidence>
<keyword evidence="9" id="KW-1185">Reference proteome</keyword>
<comment type="subcellular location">
    <subcellularLocation>
        <location evidence="1">Cell membrane</location>
        <topology evidence="1">Multi-pass membrane protein</topology>
    </subcellularLocation>
</comment>
<evidence type="ECO:0000256" key="4">
    <source>
        <dbReference type="ARBA" id="ARBA00022989"/>
    </source>
</evidence>
<dbReference type="InterPro" id="IPR001279">
    <property type="entry name" value="Metallo-B-lactamas"/>
</dbReference>
<dbReference type="PANTHER" id="PTHR30619:SF1">
    <property type="entry name" value="RECOMBINATION PROTEIN 2"/>
    <property type="match status" value="1"/>
</dbReference>
<organism evidence="8 9">
    <name type="scientific">Dyella choica</name>
    <dbReference type="NCBI Taxonomy" id="1927959"/>
    <lineage>
        <taxon>Bacteria</taxon>
        <taxon>Pseudomonadati</taxon>
        <taxon>Pseudomonadota</taxon>
        <taxon>Gammaproteobacteria</taxon>
        <taxon>Lysobacterales</taxon>
        <taxon>Rhodanobacteraceae</taxon>
        <taxon>Dyella</taxon>
    </lineage>
</organism>
<evidence type="ECO:0000313" key="9">
    <source>
        <dbReference type="Proteomes" id="UP000274358"/>
    </source>
</evidence>
<dbReference type="PANTHER" id="PTHR30619">
    <property type="entry name" value="DNA INTERNALIZATION/COMPETENCE PROTEIN COMEC/REC2"/>
    <property type="match status" value="1"/>
</dbReference>
<keyword evidence="3 6" id="KW-0812">Transmembrane</keyword>
<dbReference type="InterPro" id="IPR035681">
    <property type="entry name" value="ComA-like_MBL"/>
</dbReference>
<feature type="transmembrane region" description="Helical" evidence="6">
    <location>
        <begin position="385"/>
        <end position="405"/>
    </location>
</feature>
<comment type="caution">
    <text evidence="8">The sequence shown here is derived from an EMBL/GenBank/DDBJ whole genome shotgun (WGS) entry which is preliminary data.</text>
</comment>
<dbReference type="EMBL" id="RYYV01000001">
    <property type="protein sequence ID" value="RUL79793.1"/>
    <property type="molecule type" value="Genomic_DNA"/>
</dbReference>
<evidence type="ECO:0000256" key="1">
    <source>
        <dbReference type="ARBA" id="ARBA00004651"/>
    </source>
</evidence>
<keyword evidence="2" id="KW-1003">Cell membrane</keyword>
<dbReference type="Pfam" id="PF00753">
    <property type="entry name" value="Lactamase_B"/>
    <property type="match status" value="1"/>
</dbReference>
<feature type="transmembrane region" description="Helical" evidence="6">
    <location>
        <begin position="355"/>
        <end position="373"/>
    </location>
</feature>
<dbReference type="OrthoDB" id="9761531at2"/>
<dbReference type="CDD" id="cd07731">
    <property type="entry name" value="ComA-like_MBL-fold"/>
    <property type="match status" value="1"/>
</dbReference>
<evidence type="ECO:0000256" key="3">
    <source>
        <dbReference type="ARBA" id="ARBA00022692"/>
    </source>
</evidence>
<dbReference type="GO" id="GO:0005886">
    <property type="term" value="C:plasma membrane"/>
    <property type="evidence" value="ECO:0007669"/>
    <property type="project" value="UniProtKB-SubCell"/>
</dbReference>
<dbReference type="InterPro" id="IPR052159">
    <property type="entry name" value="Competence_DNA_uptake"/>
</dbReference>
<dbReference type="Pfam" id="PF03772">
    <property type="entry name" value="Competence"/>
    <property type="match status" value="1"/>
</dbReference>
<dbReference type="NCBIfam" id="TIGR00360">
    <property type="entry name" value="ComEC_N-term"/>
    <property type="match status" value="1"/>
</dbReference>
<evidence type="ECO:0000256" key="5">
    <source>
        <dbReference type="ARBA" id="ARBA00023136"/>
    </source>
</evidence>
<feature type="transmembrane region" description="Helical" evidence="6">
    <location>
        <begin position="332"/>
        <end position="349"/>
    </location>
</feature>
<protein>
    <submittedName>
        <fullName evidence="8">DNA internalization-related competence protein ComEC/Rec2</fullName>
    </submittedName>
</protein>
<feature type="transmembrane region" description="Helical" evidence="6">
    <location>
        <begin position="417"/>
        <end position="440"/>
    </location>
</feature>
<dbReference type="InterPro" id="IPR004477">
    <property type="entry name" value="ComEC_N"/>
</dbReference>
<accession>A0A432MAS9</accession>
<feature type="transmembrane region" description="Helical" evidence="6">
    <location>
        <begin position="251"/>
        <end position="277"/>
    </location>
</feature>
<name>A0A432MAS9_9GAMM</name>